<keyword evidence="1" id="KW-1133">Transmembrane helix</keyword>
<feature type="transmembrane region" description="Helical" evidence="1">
    <location>
        <begin position="194"/>
        <end position="213"/>
    </location>
</feature>
<keyword evidence="1" id="KW-0812">Transmembrane</keyword>
<organism evidence="2 3">
    <name type="scientific">Asanoa iriomotensis</name>
    <dbReference type="NCBI Taxonomy" id="234613"/>
    <lineage>
        <taxon>Bacteria</taxon>
        <taxon>Bacillati</taxon>
        <taxon>Actinomycetota</taxon>
        <taxon>Actinomycetes</taxon>
        <taxon>Micromonosporales</taxon>
        <taxon>Micromonosporaceae</taxon>
        <taxon>Asanoa</taxon>
    </lineage>
</organism>
<comment type="caution">
    <text evidence="2">The sequence shown here is derived from an EMBL/GenBank/DDBJ whole genome shotgun (WGS) entry which is preliminary data.</text>
</comment>
<protein>
    <recommendedName>
        <fullName evidence="4">DUF4386 family protein</fullName>
    </recommendedName>
</protein>
<evidence type="ECO:0008006" key="4">
    <source>
        <dbReference type="Google" id="ProtNLM"/>
    </source>
</evidence>
<name>A0ABQ4C3I0_9ACTN</name>
<feature type="transmembrane region" description="Helical" evidence="1">
    <location>
        <begin position="139"/>
        <end position="159"/>
    </location>
</feature>
<keyword evidence="1" id="KW-0472">Membrane</keyword>
<evidence type="ECO:0000313" key="3">
    <source>
        <dbReference type="Proteomes" id="UP000624325"/>
    </source>
</evidence>
<proteinExistence type="predicted"/>
<feature type="transmembrane region" description="Helical" evidence="1">
    <location>
        <begin position="56"/>
        <end position="79"/>
    </location>
</feature>
<dbReference type="EMBL" id="BONC01000017">
    <property type="protein sequence ID" value="GIF56830.1"/>
    <property type="molecule type" value="Genomic_DNA"/>
</dbReference>
<feature type="transmembrane region" description="Helical" evidence="1">
    <location>
        <begin position="23"/>
        <end position="44"/>
    </location>
</feature>
<feature type="transmembrane region" description="Helical" evidence="1">
    <location>
        <begin position="91"/>
        <end position="110"/>
    </location>
</feature>
<accession>A0ABQ4C3I0</accession>
<feature type="transmembrane region" description="Helical" evidence="1">
    <location>
        <begin position="166"/>
        <end position="188"/>
    </location>
</feature>
<keyword evidence="3" id="KW-1185">Reference proteome</keyword>
<reference evidence="2 3" key="1">
    <citation type="submission" date="2021-01" db="EMBL/GenBank/DDBJ databases">
        <title>Whole genome shotgun sequence of Asanoa iriomotensis NBRC 100142.</title>
        <authorList>
            <person name="Komaki H."/>
            <person name="Tamura T."/>
        </authorList>
    </citation>
    <scope>NUCLEOTIDE SEQUENCE [LARGE SCALE GENOMIC DNA]</scope>
    <source>
        <strain evidence="2 3">NBRC 100142</strain>
    </source>
</reference>
<dbReference type="RefSeq" id="WP_203702773.1">
    <property type="nucleotide sequence ID" value="NZ_BAAALU010000004.1"/>
</dbReference>
<dbReference type="Proteomes" id="UP000624325">
    <property type="component" value="Unassembled WGS sequence"/>
</dbReference>
<evidence type="ECO:0000256" key="1">
    <source>
        <dbReference type="SAM" id="Phobius"/>
    </source>
</evidence>
<evidence type="ECO:0000313" key="2">
    <source>
        <dbReference type="EMBL" id="GIF56830.1"/>
    </source>
</evidence>
<sequence length="235" mass="24742">MESFVHSVVYPRQDIDPWLVRSVARLATVVGGPLFLLTVIAHPARDGHHIAANAGWYIFTHTMEAISLLVLTVGLAGFLALGTRRLRPGELASILTALVGTMLWFGLIVYDGSHNPATAMYAPDRVHTSADVDFEGGTIVLAANIVFPLGYVLLAVLLARHGRRWTGVLLGSGGVVYALGGTVSLFGFGPHSTATSIVEIVGATGLALGYVLLGRRGVDGTVVTADAQVNSRAMT</sequence>
<gene>
    <name evidence="2" type="ORF">Air01nite_29250</name>
</gene>